<comment type="caution">
    <text evidence="1">The sequence shown here is derived from an EMBL/GenBank/DDBJ whole genome shotgun (WGS) entry which is preliminary data.</text>
</comment>
<reference evidence="1 2" key="1">
    <citation type="submission" date="2020-06" db="EMBL/GenBank/DDBJ databases">
        <title>Nonomuraea sp. SMC257, a novel actinomycete isolated from soil.</title>
        <authorList>
            <person name="Chanama M."/>
        </authorList>
    </citation>
    <scope>NUCLEOTIDE SEQUENCE [LARGE SCALE GENOMIC DNA]</scope>
    <source>
        <strain evidence="1 2">SMC257</strain>
    </source>
</reference>
<sequence length="233" mass="24731">MASYAATIAPVINAVHVNVHASARQERDDHAETCGVTPGFLGDLRYALPARPLTRDDLSVVYRYGGAADLDAEIGHHFRQGTLAEDGDGVLRLTAAGLSYVHGLYEVHAKAVGRLWAAYDVPALAGLLAEVLAGAVAEPGGAFEVMAPPYEPEGTPPGVLLFNRVAALRYHRADAHAAAWREAGLTADAVVELGCGPLRDRIEEDTNRRAAQPYATLTGGERETLFEGLLALI</sequence>
<evidence type="ECO:0000313" key="1">
    <source>
        <dbReference type="EMBL" id="NUW36976.1"/>
    </source>
</evidence>
<accession>A0A7Y6M7V5</accession>
<gene>
    <name evidence="1" type="ORF">HTZ77_37065</name>
</gene>
<dbReference type="RefSeq" id="WP_175594432.1">
    <property type="nucleotide sequence ID" value="NZ_JABWGN010000018.1"/>
</dbReference>
<organism evidence="1 2">
    <name type="scientific">Nonomuraea montanisoli</name>
    <dbReference type="NCBI Taxonomy" id="2741721"/>
    <lineage>
        <taxon>Bacteria</taxon>
        <taxon>Bacillati</taxon>
        <taxon>Actinomycetota</taxon>
        <taxon>Actinomycetes</taxon>
        <taxon>Streptosporangiales</taxon>
        <taxon>Streptosporangiaceae</taxon>
        <taxon>Nonomuraea</taxon>
    </lineage>
</organism>
<dbReference type="Proteomes" id="UP000586042">
    <property type="component" value="Unassembled WGS sequence"/>
</dbReference>
<keyword evidence="2" id="KW-1185">Reference proteome</keyword>
<proteinExistence type="predicted"/>
<dbReference type="EMBL" id="JABWGN010000018">
    <property type="protein sequence ID" value="NUW36976.1"/>
    <property type="molecule type" value="Genomic_DNA"/>
</dbReference>
<dbReference type="AlphaFoldDB" id="A0A7Y6M7V5"/>
<protein>
    <submittedName>
        <fullName evidence="1">Uncharacterized protein</fullName>
    </submittedName>
</protein>
<evidence type="ECO:0000313" key="2">
    <source>
        <dbReference type="Proteomes" id="UP000586042"/>
    </source>
</evidence>
<name>A0A7Y6M7V5_9ACTN</name>